<dbReference type="InterPro" id="IPR021785">
    <property type="entry name" value="DUF3350"/>
</dbReference>
<protein>
    <recommendedName>
        <fullName evidence="2">DUF3350 domain-containing protein</fullName>
    </recommendedName>
</protein>
<proteinExistence type="predicted"/>
<gene>
    <name evidence="3" type="ORF">E5288_WYG018588</name>
</gene>
<reference evidence="3" key="1">
    <citation type="submission" date="2019-10" db="EMBL/GenBank/DDBJ databases">
        <title>The sequence and de novo assembly of the wild yak genome.</title>
        <authorList>
            <person name="Liu Y."/>
        </authorList>
    </citation>
    <scope>NUCLEOTIDE SEQUENCE [LARGE SCALE GENOMIC DNA]</scope>
    <source>
        <strain evidence="3">WY2019</strain>
    </source>
</reference>
<dbReference type="Proteomes" id="UP000322234">
    <property type="component" value="Unassembled WGS sequence"/>
</dbReference>
<sequence>MGDPSRTSIKTQRPWRQQIFLRVATPPKACDSLSRYEDYSELGELSPRSPLEPVYEDGPFSPIPEEKKRTSCELLELWQKAILQQILLFRMEKEKQKLQASENDLLNKCLNLDYEEITPCLKEVTTVWERMLCTPGRSKTKFDMEKMHLAVGQGVP</sequence>
<evidence type="ECO:0000256" key="1">
    <source>
        <dbReference type="SAM" id="MobiDB-lite"/>
    </source>
</evidence>
<evidence type="ECO:0000259" key="2">
    <source>
        <dbReference type="Pfam" id="PF11830"/>
    </source>
</evidence>
<accession>A0A6B0S3V6</accession>
<name>A0A6B0S3V6_9CETA</name>
<dbReference type="AlphaFoldDB" id="A0A6B0S3V6"/>
<keyword evidence="4" id="KW-1185">Reference proteome</keyword>
<feature type="domain" description="DUF3350" evidence="2">
    <location>
        <begin position="44"/>
        <end position="99"/>
    </location>
</feature>
<evidence type="ECO:0000313" key="4">
    <source>
        <dbReference type="Proteomes" id="UP000322234"/>
    </source>
</evidence>
<dbReference type="FunFam" id="1.10.10.2750:FF:000002">
    <property type="entry name" value="TBC1 domain family member 4"/>
    <property type="match status" value="1"/>
</dbReference>
<dbReference type="Gene3D" id="1.10.10.2750">
    <property type="match status" value="1"/>
</dbReference>
<comment type="caution">
    <text evidence="3">The sequence shown here is derived from an EMBL/GenBank/DDBJ whole genome shotgun (WGS) entry which is preliminary data.</text>
</comment>
<feature type="region of interest" description="Disordered" evidence="1">
    <location>
        <begin position="43"/>
        <end position="64"/>
    </location>
</feature>
<evidence type="ECO:0000313" key="3">
    <source>
        <dbReference type="EMBL" id="MXQ97188.1"/>
    </source>
</evidence>
<dbReference type="EMBL" id="VBQZ03000183">
    <property type="protein sequence ID" value="MXQ97188.1"/>
    <property type="molecule type" value="Genomic_DNA"/>
</dbReference>
<dbReference type="Pfam" id="PF11830">
    <property type="entry name" value="DUF3350"/>
    <property type="match status" value="1"/>
</dbReference>
<organism evidence="3 4">
    <name type="scientific">Bos mutus</name>
    <name type="common">wild yak</name>
    <dbReference type="NCBI Taxonomy" id="72004"/>
    <lineage>
        <taxon>Eukaryota</taxon>
        <taxon>Metazoa</taxon>
        <taxon>Chordata</taxon>
        <taxon>Craniata</taxon>
        <taxon>Vertebrata</taxon>
        <taxon>Euteleostomi</taxon>
        <taxon>Mammalia</taxon>
        <taxon>Eutheria</taxon>
        <taxon>Laurasiatheria</taxon>
        <taxon>Artiodactyla</taxon>
        <taxon>Ruminantia</taxon>
        <taxon>Pecora</taxon>
        <taxon>Bovidae</taxon>
        <taxon>Bovinae</taxon>
        <taxon>Bos</taxon>
    </lineage>
</organism>